<organism evidence="3 4">
    <name type="scientific">Desulfosalsimonas propionicica</name>
    <dbReference type="NCBI Taxonomy" id="332175"/>
    <lineage>
        <taxon>Bacteria</taxon>
        <taxon>Pseudomonadati</taxon>
        <taxon>Thermodesulfobacteriota</taxon>
        <taxon>Desulfobacteria</taxon>
        <taxon>Desulfobacterales</taxon>
        <taxon>Desulfosalsimonadaceae</taxon>
        <taxon>Desulfosalsimonas</taxon>
    </lineage>
</organism>
<dbReference type="Proteomes" id="UP000525298">
    <property type="component" value="Unassembled WGS sequence"/>
</dbReference>
<name>A0A7W0CAK3_9BACT</name>
<dbReference type="Pfam" id="PF00582">
    <property type="entry name" value="Usp"/>
    <property type="match status" value="1"/>
</dbReference>
<dbReference type="PANTHER" id="PTHR46268:SF6">
    <property type="entry name" value="UNIVERSAL STRESS PROTEIN UP12"/>
    <property type="match status" value="1"/>
</dbReference>
<comment type="caution">
    <text evidence="3">The sequence shown here is derived from an EMBL/GenBank/DDBJ whole genome shotgun (WGS) entry which is preliminary data.</text>
</comment>
<protein>
    <submittedName>
        <fullName evidence="3">Nucleotide-binding universal stress UspA family protein</fullName>
    </submittedName>
</protein>
<dbReference type="RefSeq" id="WP_181551853.1">
    <property type="nucleotide sequence ID" value="NZ_JACDUS010000007.1"/>
</dbReference>
<dbReference type="EMBL" id="JACDUS010000007">
    <property type="protein sequence ID" value="MBA2882206.1"/>
    <property type="molecule type" value="Genomic_DNA"/>
</dbReference>
<accession>A0A7W0CAK3</accession>
<dbReference type="CDD" id="cd00293">
    <property type="entry name" value="USP-like"/>
    <property type="match status" value="1"/>
</dbReference>
<dbReference type="InterPro" id="IPR006016">
    <property type="entry name" value="UspA"/>
</dbReference>
<dbReference type="PANTHER" id="PTHR46268">
    <property type="entry name" value="STRESS RESPONSE PROTEIN NHAX"/>
    <property type="match status" value="1"/>
</dbReference>
<feature type="domain" description="UspA" evidence="2">
    <location>
        <begin position="4"/>
        <end position="146"/>
    </location>
</feature>
<proteinExistence type="inferred from homology"/>
<evidence type="ECO:0000256" key="1">
    <source>
        <dbReference type="ARBA" id="ARBA00008791"/>
    </source>
</evidence>
<evidence type="ECO:0000313" key="4">
    <source>
        <dbReference type="Proteomes" id="UP000525298"/>
    </source>
</evidence>
<dbReference type="InterPro" id="IPR014729">
    <property type="entry name" value="Rossmann-like_a/b/a_fold"/>
</dbReference>
<sequence length="152" mass="17245">MAEIKNILWPTDFSENAASALPFVTSLSEKYGAGVHILYVLKEYVEFGAAYGDTDPQADFERMRQWEKNTAEKRLDEICDNFLSSCPLYFRHTAVGDPAKKILEFMENQDIDVVVMASQGRESHFDFGSVAERVLKCTTVPVFMVPAHRREA</sequence>
<dbReference type="PRINTS" id="PR01438">
    <property type="entry name" value="UNVRSLSTRESS"/>
</dbReference>
<gene>
    <name evidence="3" type="ORF">HNR65_002547</name>
</gene>
<comment type="similarity">
    <text evidence="1">Belongs to the universal stress protein A family.</text>
</comment>
<reference evidence="3 4" key="1">
    <citation type="submission" date="2020-07" db="EMBL/GenBank/DDBJ databases">
        <title>Genomic Encyclopedia of Type Strains, Phase IV (KMG-IV): sequencing the most valuable type-strain genomes for metagenomic binning, comparative biology and taxonomic classification.</title>
        <authorList>
            <person name="Goeker M."/>
        </authorList>
    </citation>
    <scope>NUCLEOTIDE SEQUENCE [LARGE SCALE GENOMIC DNA]</scope>
    <source>
        <strain evidence="3 4">DSM 17721</strain>
    </source>
</reference>
<keyword evidence="4" id="KW-1185">Reference proteome</keyword>
<dbReference type="SUPFAM" id="SSF52402">
    <property type="entry name" value="Adenine nucleotide alpha hydrolases-like"/>
    <property type="match status" value="1"/>
</dbReference>
<dbReference type="AlphaFoldDB" id="A0A7W0CAK3"/>
<evidence type="ECO:0000259" key="2">
    <source>
        <dbReference type="Pfam" id="PF00582"/>
    </source>
</evidence>
<evidence type="ECO:0000313" key="3">
    <source>
        <dbReference type="EMBL" id="MBA2882206.1"/>
    </source>
</evidence>
<dbReference type="Gene3D" id="3.40.50.620">
    <property type="entry name" value="HUPs"/>
    <property type="match status" value="1"/>
</dbReference>
<dbReference type="InterPro" id="IPR006015">
    <property type="entry name" value="Universal_stress_UspA"/>
</dbReference>